<evidence type="ECO:0000313" key="2">
    <source>
        <dbReference type="EMBL" id="KAK9142261.1"/>
    </source>
</evidence>
<accession>A0AAP0JY71</accession>
<feature type="region of interest" description="Disordered" evidence="1">
    <location>
        <begin position="1"/>
        <end position="23"/>
    </location>
</feature>
<gene>
    <name evidence="2" type="ORF">Syun_011661</name>
</gene>
<dbReference type="Proteomes" id="UP001420932">
    <property type="component" value="Unassembled WGS sequence"/>
</dbReference>
<keyword evidence="3" id="KW-1185">Reference proteome</keyword>
<dbReference type="EMBL" id="JBBNAF010000005">
    <property type="protein sequence ID" value="KAK9142261.1"/>
    <property type="molecule type" value="Genomic_DNA"/>
</dbReference>
<name>A0AAP0JY71_9MAGN</name>
<organism evidence="2 3">
    <name type="scientific">Stephania yunnanensis</name>
    <dbReference type="NCBI Taxonomy" id="152371"/>
    <lineage>
        <taxon>Eukaryota</taxon>
        <taxon>Viridiplantae</taxon>
        <taxon>Streptophyta</taxon>
        <taxon>Embryophyta</taxon>
        <taxon>Tracheophyta</taxon>
        <taxon>Spermatophyta</taxon>
        <taxon>Magnoliopsida</taxon>
        <taxon>Ranunculales</taxon>
        <taxon>Menispermaceae</taxon>
        <taxon>Menispermoideae</taxon>
        <taxon>Cissampelideae</taxon>
        <taxon>Stephania</taxon>
    </lineage>
</organism>
<comment type="caution">
    <text evidence="2">The sequence shown here is derived from an EMBL/GenBank/DDBJ whole genome shotgun (WGS) entry which is preliminary data.</text>
</comment>
<reference evidence="2 3" key="1">
    <citation type="submission" date="2024-01" db="EMBL/GenBank/DDBJ databases">
        <title>Genome assemblies of Stephania.</title>
        <authorList>
            <person name="Yang L."/>
        </authorList>
    </citation>
    <scope>NUCLEOTIDE SEQUENCE [LARGE SCALE GENOMIC DNA]</scope>
    <source>
        <strain evidence="2">YNDBR</strain>
        <tissue evidence="2">Leaf</tissue>
    </source>
</reference>
<evidence type="ECO:0000256" key="1">
    <source>
        <dbReference type="SAM" id="MobiDB-lite"/>
    </source>
</evidence>
<proteinExistence type="predicted"/>
<sequence length="73" mass="8426">MKERLTSSRRSMKMSGCSSEKEDSMAMCSESRLLSASPKKMQVNISYFHDYTKIKIISTMIDFMRRKATKGSF</sequence>
<dbReference type="AlphaFoldDB" id="A0AAP0JY71"/>
<protein>
    <submittedName>
        <fullName evidence="2">Uncharacterized protein</fullName>
    </submittedName>
</protein>
<evidence type="ECO:0000313" key="3">
    <source>
        <dbReference type="Proteomes" id="UP001420932"/>
    </source>
</evidence>